<evidence type="ECO:0000256" key="2">
    <source>
        <dbReference type="ARBA" id="ARBA00023002"/>
    </source>
</evidence>
<dbReference type="Gene3D" id="3.40.50.720">
    <property type="entry name" value="NAD(P)-binding Rossmann-like Domain"/>
    <property type="match status" value="1"/>
</dbReference>
<dbReference type="PANTHER" id="PTHR43669">
    <property type="entry name" value="5-KETO-D-GLUCONATE 5-REDUCTASE"/>
    <property type="match status" value="1"/>
</dbReference>
<name>A0A1S1JPM9_9MYCO</name>
<dbReference type="PROSITE" id="PS00061">
    <property type="entry name" value="ADH_SHORT"/>
    <property type="match status" value="1"/>
</dbReference>
<dbReference type="Proteomes" id="UP000179621">
    <property type="component" value="Unassembled WGS sequence"/>
</dbReference>
<keyword evidence="5" id="KW-1185">Reference proteome</keyword>
<evidence type="ECO:0000313" key="5">
    <source>
        <dbReference type="Proteomes" id="UP000179621"/>
    </source>
</evidence>
<dbReference type="InterPro" id="IPR036291">
    <property type="entry name" value="NAD(P)-bd_dom_sf"/>
</dbReference>
<dbReference type="Pfam" id="PF00106">
    <property type="entry name" value="adh_short"/>
    <property type="match status" value="1"/>
</dbReference>
<dbReference type="AlphaFoldDB" id="A0A1S1JPM9"/>
<dbReference type="EMBL" id="MLIH01000035">
    <property type="protein sequence ID" value="OHU06433.1"/>
    <property type="molecule type" value="Genomic_DNA"/>
</dbReference>
<dbReference type="CDD" id="cd05233">
    <property type="entry name" value="SDR_c"/>
    <property type="match status" value="1"/>
</dbReference>
<proteinExistence type="inferred from homology"/>
<dbReference type="InterPro" id="IPR020904">
    <property type="entry name" value="Sc_DH/Rdtase_CS"/>
</dbReference>
<dbReference type="OrthoDB" id="210852at2"/>
<sequence>MDINGSVAIVTGAGSGIGQALAWGLADAGAKVVASDIDAEAAAHTASQRPGKIVSLRADASSVADIASLIALAENEFGPVDLYAANAGIGCGLGLDIGETAWDLAIDVNLRSHVRAATMLVPGWVERGRGYFLSVASAAGLLTQIGSPAYSVTKHAAVGFAEWLSITYGDKGIGVSCLCPMGVKTALLDGLTQSDDPDVRVAGTSITAAGEVLEPAAVAALALAAIREEKFLILPHPQVLDMYRQKGADYGRWIAGMRRYQGILEDQIKH</sequence>
<accession>A0A1S1JPM9</accession>
<reference evidence="3 5" key="1">
    <citation type="submission" date="2016-10" db="EMBL/GenBank/DDBJ databases">
        <title>Evaluation of Human, Animal and Environmental Mycobacterium chelonae Isolates by Core Genome Phylogenomic Analysis, Targeted Gene Comparison, and Anti-microbial Susceptibility Patterns: A Tale of Mistaken Identities.</title>
        <authorList>
            <person name="Fogelson S.B."/>
            <person name="Camus A.C."/>
            <person name="Lorenz W."/>
            <person name="Vasireddy R."/>
            <person name="Vasireddy S."/>
            <person name="Smith T."/>
            <person name="Brown-Elliott B.A."/>
            <person name="Wallace R.J.Jr."/>
            <person name="Hasan N.A."/>
            <person name="Reischl U."/>
            <person name="Sanchez S."/>
        </authorList>
    </citation>
    <scope>NUCLEOTIDE SEQUENCE [LARGE SCALE GENOMIC DNA]</scope>
    <source>
        <strain evidence="3 5">8528</strain>
    </source>
</reference>
<organism evidence="4 6">
    <name type="scientific">Mycobacteroides saopaulense</name>
    <dbReference type="NCBI Taxonomy" id="1578165"/>
    <lineage>
        <taxon>Bacteria</taxon>
        <taxon>Bacillati</taxon>
        <taxon>Actinomycetota</taxon>
        <taxon>Actinomycetes</taxon>
        <taxon>Mycobacteriales</taxon>
        <taxon>Mycobacteriaceae</taxon>
        <taxon>Mycobacteroides</taxon>
    </lineage>
</organism>
<gene>
    <name evidence="3" type="ORF">BKG73_23195</name>
    <name evidence="4" type="ORF">BST43_11605</name>
</gene>
<dbReference type="RefSeq" id="WP_070910596.1">
    <property type="nucleotide sequence ID" value="NZ_CP010271.1"/>
</dbReference>
<comment type="similarity">
    <text evidence="1">Belongs to the short-chain dehydrogenases/reductases (SDR) family.</text>
</comment>
<keyword evidence="2" id="KW-0560">Oxidoreductase</keyword>
<dbReference type="InterPro" id="IPR002347">
    <property type="entry name" value="SDR_fam"/>
</dbReference>
<protein>
    <submittedName>
        <fullName evidence="4">Dehydrogenase</fullName>
    </submittedName>
</protein>
<dbReference type="GO" id="GO:0016491">
    <property type="term" value="F:oxidoreductase activity"/>
    <property type="evidence" value="ECO:0007669"/>
    <property type="project" value="UniProtKB-KW"/>
</dbReference>
<reference evidence="4 6" key="2">
    <citation type="submission" date="2016-12" db="EMBL/GenBank/DDBJ databases">
        <title>The new phylogeny of genus Mycobacterium.</title>
        <authorList>
            <person name="Tortoli E."/>
            <person name="Trovato A."/>
            <person name="Cirillo D.M."/>
        </authorList>
    </citation>
    <scope>NUCLEOTIDE SEQUENCE [LARGE SCALE GENOMIC DNA]</scope>
    <source>
        <strain evidence="4 6">CCUG 66554</strain>
    </source>
</reference>
<dbReference type="PANTHER" id="PTHR43669:SF8">
    <property type="entry name" value="SHORT-CHAIN TYPE DEHYDROGENASE_REDUCTASE-RELATED"/>
    <property type="match status" value="1"/>
</dbReference>
<dbReference type="STRING" id="1578165.BKG68_09050"/>
<dbReference type="Proteomes" id="UP000192434">
    <property type="component" value="Unassembled WGS sequence"/>
</dbReference>
<evidence type="ECO:0000313" key="4">
    <source>
        <dbReference type="EMBL" id="ORB57906.1"/>
    </source>
</evidence>
<comment type="caution">
    <text evidence="4">The sequence shown here is derived from an EMBL/GenBank/DDBJ whole genome shotgun (WGS) entry which is preliminary data.</text>
</comment>
<dbReference type="EMBL" id="MVII01000013">
    <property type="protein sequence ID" value="ORB57906.1"/>
    <property type="molecule type" value="Genomic_DNA"/>
</dbReference>
<dbReference type="PRINTS" id="PR00081">
    <property type="entry name" value="GDHRDH"/>
</dbReference>
<dbReference type="KEGG" id="msao:MYCSP_14080"/>
<evidence type="ECO:0000313" key="6">
    <source>
        <dbReference type="Proteomes" id="UP000192434"/>
    </source>
</evidence>
<evidence type="ECO:0000313" key="3">
    <source>
        <dbReference type="EMBL" id="OHU06433.1"/>
    </source>
</evidence>
<dbReference type="SUPFAM" id="SSF51735">
    <property type="entry name" value="NAD(P)-binding Rossmann-fold domains"/>
    <property type="match status" value="1"/>
</dbReference>
<evidence type="ECO:0000256" key="1">
    <source>
        <dbReference type="ARBA" id="ARBA00006484"/>
    </source>
</evidence>